<comment type="caution">
    <text evidence="4">The sequence shown here is derived from an EMBL/GenBank/DDBJ whole genome shotgun (WGS) entry which is preliminary data.</text>
</comment>
<name>A0AAV6LIG1_9ERIC</name>
<feature type="domain" description="F-box associated beta-propeller type 3" evidence="3">
    <location>
        <begin position="125"/>
        <end position="266"/>
    </location>
</feature>
<keyword evidence="5" id="KW-1185">Reference proteome</keyword>
<proteinExistence type="predicted"/>
<dbReference type="EMBL" id="JACTNZ010000001">
    <property type="protein sequence ID" value="KAG5563859.1"/>
    <property type="molecule type" value="Genomic_DNA"/>
</dbReference>
<dbReference type="InterPro" id="IPR055290">
    <property type="entry name" value="At3g26010-like"/>
</dbReference>
<gene>
    <name evidence="4" type="ORF">RHGRI_000154</name>
</gene>
<accession>A0AAV6LIG1</accession>
<feature type="region of interest" description="Disordered" evidence="1">
    <location>
        <begin position="1"/>
        <end position="26"/>
    </location>
</feature>
<reference evidence="4" key="1">
    <citation type="submission" date="2020-08" db="EMBL/GenBank/DDBJ databases">
        <title>Plant Genome Project.</title>
        <authorList>
            <person name="Zhang R.-G."/>
        </authorList>
    </citation>
    <scope>NUCLEOTIDE SEQUENCE</scope>
    <source>
        <strain evidence="4">WSP0</strain>
        <tissue evidence="4">Leaf</tissue>
    </source>
</reference>
<evidence type="ECO:0000259" key="3">
    <source>
        <dbReference type="Pfam" id="PF08268"/>
    </source>
</evidence>
<dbReference type="InterPro" id="IPR013187">
    <property type="entry name" value="F-box-assoc_dom_typ3"/>
</dbReference>
<sequence length="386" mass="42762">MARKSSSNKRPNSTTGGGSPSGTSPLAETIANNLDLLSEILVRLPAKSLIQFESVSKHWMSLISSSHFSTTHSSRNPSPSVSGLYSYEISASDNSKRLNTVSFRGHRNLPSLTFLDGLRGNNDSKPVIQHSLNGLILLRHFDDGTTSYIVCNPTTKKCKTLPPGCFSKLPHLAYLAFDPSKSPHYKVVLISMYCVDVYSSHDASWGHVFVADIYFTNIKGVFWNGAIHWLSDGNGLMRFDVDAMEMIAIPSPTKPKILSSRKILYFGECGGRLVLAQFCSGFPMAFGLLELDKDYSGWSVKCRVDLTRLRSEFPEMHNLGYKFFGFRVLYVLKGEKEKDFVVVLAIPGRVISYKLRGKAWDVLPGLCPSASYDGGAYPFVETLFPV</sequence>
<evidence type="ECO:0000256" key="1">
    <source>
        <dbReference type="SAM" id="MobiDB-lite"/>
    </source>
</evidence>
<dbReference type="Pfam" id="PF08268">
    <property type="entry name" value="FBA_3"/>
    <property type="match status" value="1"/>
</dbReference>
<dbReference type="PANTHER" id="PTHR35546">
    <property type="entry name" value="F-BOX PROTEIN INTERACTION DOMAIN PROTEIN-RELATED"/>
    <property type="match status" value="1"/>
</dbReference>
<dbReference type="NCBIfam" id="TIGR01640">
    <property type="entry name" value="F_box_assoc_1"/>
    <property type="match status" value="1"/>
</dbReference>
<dbReference type="SUPFAM" id="SSF81383">
    <property type="entry name" value="F-box domain"/>
    <property type="match status" value="1"/>
</dbReference>
<dbReference type="PANTHER" id="PTHR35546:SF115">
    <property type="entry name" value="F-BOX DOMAIN-CONTAINING PROTEIN"/>
    <property type="match status" value="1"/>
</dbReference>
<evidence type="ECO:0008006" key="6">
    <source>
        <dbReference type="Google" id="ProtNLM"/>
    </source>
</evidence>
<evidence type="ECO:0000313" key="5">
    <source>
        <dbReference type="Proteomes" id="UP000823749"/>
    </source>
</evidence>
<dbReference type="InterPro" id="IPR017451">
    <property type="entry name" value="F-box-assoc_interact_dom"/>
</dbReference>
<organism evidence="4 5">
    <name type="scientific">Rhododendron griersonianum</name>
    <dbReference type="NCBI Taxonomy" id="479676"/>
    <lineage>
        <taxon>Eukaryota</taxon>
        <taxon>Viridiplantae</taxon>
        <taxon>Streptophyta</taxon>
        <taxon>Embryophyta</taxon>
        <taxon>Tracheophyta</taxon>
        <taxon>Spermatophyta</taxon>
        <taxon>Magnoliopsida</taxon>
        <taxon>eudicotyledons</taxon>
        <taxon>Gunneridae</taxon>
        <taxon>Pentapetalae</taxon>
        <taxon>asterids</taxon>
        <taxon>Ericales</taxon>
        <taxon>Ericaceae</taxon>
        <taxon>Ericoideae</taxon>
        <taxon>Rhodoreae</taxon>
        <taxon>Rhododendron</taxon>
    </lineage>
</organism>
<dbReference type="Proteomes" id="UP000823749">
    <property type="component" value="Chromosome 1"/>
</dbReference>
<dbReference type="InterPro" id="IPR001810">
    <property type="entry name" value="F-box_dom"/>
</dbReference>
<dbReference type="Pfam" id="PF00646">
    <property type="entry name" value="F-box"/>
    <property type="match status" value="1"/>
</dbReference>
<evidence type="ECO:0000259" key="2">
    <source>
        <dbReference type="Pfam" id="PF00646"/>
    </source>
</evidence>
<evidence type="ECO:0000313" key="4">
    <source>
        <dbReference type="EMBL" id="KAG5563859.1"/>
    </source>
</evidence>
<protein>
    <recommendedName>
        <fullName evidence="6">F-box domain-containing protein</fullName>
    </recommendedName>
</protein>
<dbReference type="InterPro" id="IPR036047">
    <property type="entry name" value="F-box-like_dom_sf"/>
</dbReference>
<dbReference type="AlphaFoldDB" id="A0AAV6LIG1"/>
<feature type="domain" description="F-box" evidence="2">
    <location>
        <begin position="34"/>
        <end position="68"/>
    </location>
</feature>